<dbReference type="Proteomes" id="UP000245802">
    <property type="component" value="Chromosome"/>
</dbReference>
<dbReference type="InterPro" id="IPR050615">
    <property type="entry name" value="ATP-dep_DNA_Helicase"/>
</dbReference>
<dbReference type="OrthoDB" id="9807155at2"/>
<keyword evidence="3" id="KW-0378">Hydrolase</keyword>
<keyword evidence="2" id="KW-0547">Nucleotide-binding</keyword>
<comment type="similarity">
    <text evidence="1">Belongs to the helicase family. RAD25/XPB subfamily.</text>
</comment>
<proteinExistence type="inferred from homology"/>
<dbReference type="SUPFAM" id="SSF52540">
    <property type="entry name" value="P-loop containing nucleoside triphosphate hydrolases"/>
    <property type="match status" value="2"/>
</dbReference>
<evidence type="ECO:0000256" key="3">
    <source>
        <dbReference type="ARBA" id="ARBA00022801"/>
    </source>
</evidence>
<dbReference type="InterPro" id="IPR001650">
    <property type="entry name" value="Helicase_C-like"/>
</dbReference>
<evidence type="ECO:0000259" key="10">
    <source>
        <dbReference type="PROSITE" id="PS51192"/>
    </source>
</evidence>
<dbReference type="Pfam" id="PF04851">
    <property type="entry name" value="ResIII"/>
    <property type="match status" value="1"/>
</dbReference>
<accession>A0A2Z3H479</accession>
<dbReference type="Pfam" id="PF16203">
    <property type="entry name" value="ERCC3_RAD25_C"/>
    <property type="match status" value="1"/>
</dbReference>
<dbReference type="InterPro" id="IPR027417">
    <property type="entry name" value="P-loop_NTPase"/>
</dbReference>
<dbReference type="KEGG" id="gog:C1280_17090"/>
<dbReference type="Gene3D" id="3.40.1170.30">
    <property type="match status" value="1"/>
</dbReference>
<sequence length="461" mass="51738">MSDTPVLLGYDRGTVTVTGGPDGFVYSDLPGVVFDPRTSTHRAQGRHYRTVVEHLIKEKLPYEDAARGWPKEPSGWRLSAERTARDYQLAAVADWTKAGRRGVVVMPTGTGKTFVAFLCIEKVGRPTIIVTPKIDLMVQWARELEQSFGVTVGMVGGNERNFQPLTVTTYDSAYIHLETWANKYGLIVFDECHHLPGPSYSEAANASLAPFRLGLTATPERADGGEQMFPQLIGPISYRLDITDVAGEFLAPYETRRVYVELTQEEEETYRNCREEYRKFAADRGISMSGPDGFRRFLFEASKAPEGWKAVRAYREQKRIMQTPSGKFRKLENLLQQHANDRVLIFTADNATVYEVARRYLIPAMTNQTKPKERKAILANFHSGAFNAVVTCQVLNEGVDVPAAGVGIVLAGTGSATENVQRLGRILRKYADKQAVLYEVITRNTAEEFVSDRRRQHRAFQ</sequence>
<dbReference type="SMART" id="SM00487">
    <property type="entry name" value="DEXDc"/>
    <property type="match status" value="1"/>
</dbReference>
<dbReference type="EMBL" id="CP025958">
    <property type="protein sequence ID" value="AWM38527.1"/>
    <property type="molecule type" value="Genomic_DNA"/>
</dbReference>
<protein>
    <recommendedName>
        <fullName evidence="8">DNA 3'-5' helicase</fullName>
        <ecNumber evidence="8">5.6.2.4</ecNumber>
    </recommendedName>
</protein>
<dbReference type="Pfam" id="PF18458">
    <property type="entry name" value="XPB_DRD"/>
    <property type="match status" value="1"/>
</dbReference>
<keyword evidence="6" id="KW-0413">Isomerase</keyword>
<dbReference type="PANTHER" id="PTHR11274:SF0">
    <property type="entry name" value="GENERAL TRANSCRIPTION AND DNA REPAIR FACTOR IIH HELICASE SUBUNIT XPB"/>
    <property type="match status" value="1"/>
</dbReference>
<dbReference type="EC" id="5.6.2.4" evidence="8"/>
<evidence type="ECO:0000256" key="4">
    <source>
        <dbReference type="ARBA" id="ARBA00022806"/>
    </source>
</evidence>
<evidence type="ECO:0000256" key="5">
    <source>
        <dbReference type="ARBA" id="ARBA00022840"/>
    </source>
</evidence>
<evidence type="ECO:0000256" key="8">
    <source>
        <dbReference type="ARBA" id="ARBA00034808"/>
    </source>
</evidence>
<dbReference type="InterPro" id="IPR032438">
    <property type="entry name" value="ERCC3_RAD25_C"/>
</dbReference>
<name>A0A2Z3H479_9BACT</name>
<dbReference type="PROSITE" id="PS51192">
    <property type="entry name" value="HELICASE_ATP_BIND_1"/>
    <property type="match status" value="1"/>
</dbReference>
<evidence type="ECO:0000259" key="11">
    <source>
        <dbReference type="PROSITE" id="PS51194"/>
    </source>
</evidence>
<dbReference type="InterPro" id="IPR040699">
    <property type="entry name" value="XPB_DRD"/>
</dbReference>
<keyword evidence="5" id="KW-0067">ATP-binding</keyword>
<dbReference type="PROSITE" id="PS51194">
    <property type="entry name" value="HELICASE_CTER"/>
    <property type="match status" value="1"/>
</dbReference>
<dbReference type="GO" id="GO:0005524">
    <property type="term" value="F:ATP binding"/>
    <property type="evidence" value="ECO:0007669"/>
    <property type="project" value="UniProtKB-KW"/>
</dbReference>
<dbReference type="CDD" id="cd17926">
    <property type="entry name" value="DEXHc_RE"/>
    <property type="match status" value="1"/>
</dbReference>
<dbReference type="Gene3D" id="3.40.50.300">
    <property type="entry name" value="P-loop containing nucleotide triphosphate hydrolases"/>
    <property type="match status" value="2"/>
</dbReference>
<evidence type="ECO:0000256" key="9">
    <source>
        <dbReference type="ARBA" id="ARBA00048988"/>
    </source>
</evidence>
<dbReference type="RefSeq" id="WP_010036560.1">
    <property type="nucleotide sequence ID" value="NZ_CP025958.1"/>
</dbReference>
<dbReference type="InterPro" id="IPR006935">
    <property type="entry name" value="Helicase/UvrB_N"/>
</dbReference>
<evidence type="ECO:0000256" key="6">
    <source>
        <dbReference type="ARBA" id="ARBA00023235"/>
    </source>
</evidence>
<dbReference type="SMART" id="SM00490">
    <property type="entry name" value="HELICc"/>
    <property type="match status" value="1"/>
</dbReference>
<dbReference type="GO" id="GO:0043138">
    <property type="term" value="F:3'-5' DNA helicase activity"/>
    <property type="evidence" value="ECO:0007669"/>
    <property type="project" value="UniProtKB-EC"/>
</dbReference>
<evidence type="ECO:0000256" key="7">
    <source>
        <dbReference type="ARBA" id="ARBA00034617"/>
    </source>
</evidence>
<organism evidence="12 13">
    <name type="scientific">Gemmata obscuriglobus</name>
    <dbReference type="NCBI Taxonomy" id="114"/>
    <lineage>
        <taxon>Bacteria</taxon>
        <taxon>Pseudomonadati</taxon>
        <taxon>Planctomycetota</taxon>
        <taxon>Planctomycetia</taxon>
        <taxon>Gemmatales</taxon>
        <taxon>Gemmataceae</taxon>
        <taxon>Gemmata</taxon>
    </lineage>
</organism>
<feature type="domain" description="Helicase C-terminal" evidence="11">
    <location>
        <begin position="330"/>
        <end position="461"/>
    </location>
</feature>
<comment type="catalytic activity">
    <reaction evidence="9">
        <text>ATP + H2O = ADP + phosphate + H(+)</text>
        <dbReference type="Rhea" id="RHEA:13065"/>
        <dbReference type="ChEBI" id="CHEBI:15377"/>
        <dbReference type="ChEBI" id="CHEBI:15378"/>
        <dbReference type="ChEBI" id="CHEBI:30616"/>
        <dbReference type="ChEBI" id="CHEBI:43474"/>
        <dbReference type="ChEBI" id="CHEBI:456216"/>
        <dbReference type="EC" id="5.6.2.4"/>
    </reaction>
</comment>
<reference evidence="12 13" key="1">
    <citation type="submission" date="2018-01" db="EMBL/GenBank/DDBJ databases">
        <title>G. obscuriglobus.</title>
        <authorList>
            <person name="Franke J."/>
            <person name="Blomberg W."/>
            <person name="Selmecki A."/>
        </authorList>
    </citation>
    <scope>NUCLEOTIDE SEQUENCE [LARGE SCALE GENOMIC DNA]</scope>
    <source>
        <strain evidence="12 13">DSM 5831</strain>
    </source>
</reference>
<keyword evidence="4 12" id="KW-0347">Helicase</keyword>
<evidence type="ECO:0000256" key="2">
    <source>
        <dbReference type="ARBA" id="ARBA00022741"/>
    </source>
</evidence>
<dbReference type="GO" id="GO:0003677">
    <property type="term" value="F:DNA binding"/>
    <property type="evidence" value="ECO:0007669"/>
    <property type="project" value="InterPro"/>
</dbReference>
<dbReference type="InterPro" id="IPR014001">
    <property type="entry name" value="Helicase_ATP-bd"/>
</dbReference>
<comment type="catalytic activity">
    <reaction evidence="7">
        <text>Couples ATP hydrolysis with the unwinding of duplex DNA by translocating in the 3'-5' direction.</text>
        <dbReference type="EC" id="5.6.2.4"/>
    </reaction>
</comment>
<keyword evidence="13" id="KW-1185">Reference proteome</keyword>
<gene>
    <name evidence="12" type="ORF">C1280_17090</name>
</gene>
<dbReference type="PANTHER" id="PTHR11274">
    <property type="entry name" value="RAD25/XP-B DNA REPAIR HELICASE"/>
    <property type="match status" value="1"/>
</dbReference>
<dbReference type="GO" id="GO:0016787">
    <property type="term" value="F:hydrolase activity"/>
    <property type="evidence" value="ECO:0007669"/>
    <property type="project" value="UniProtKB-KW"/>
</dbReference>
<feature type="domain" description="Helicase ATP-binding" evidence="10">
    <location>
        <begin position="93"/>
        <end position="237"/>
    </location>
</feature>
<evidence type="ECO:0000313" key="12">
    <source>
        <dbReference type="EMBL" id="AWM38527.1"/>
    </source>
</evidence>
<dbReference type="AlphaFoldDB" id="A0A2Z3H479"/>
<evidence type="ECO:0000256" key="1">
    <source>
        <dbReference type="ARBA" id="ARBA00006637"/>
    </source>
</evidence>
<evidence type="ECO:0000313" key="13">
    <source>
        <dbReference type="Proteomes" id="UP000245802"/>
    </source>
</evidence>